<evidence type="ECO:0000256" key="2">
    <source>
        <dbReference type="ARBA" id="ARBA00023172"/>
    </source>
</evidence>
<dbReference type="PANTHER" id="PTHR30349">
    <property type="entry name" value="PHAGE INTEGRASE-RELATED"/>
    <property type="match status" value="1"/>
</dbReference>
<dbReference type="SUPFAM" id="SSF47823">
    <property type="entry name" value="lambda integrase-like, N-terminal domain"/>
    <property type="match status" value="1"/>
</dbReference>
<dbReference type="InterPro" id="IPR050090">
    <property type="entry name" value="Tyrosine_recombinase_XerCD"/>
</dbReference>
<dbReference type="SUPFAM" id="SSF56349">
    <property type="entry name" value="DNA breaking-rejoining enzymes"/>
    <property type="match status" value="1"/>
</dbReference>
<dbReference type="InterPro" id="IPR013762">
    <property type="entry name" value="Integrase-like_cat_sf"/>
</dbReference>
<dbReference type="Gene3D" id="1.10.443.10">
    <property type="entry name" value="Intergrase catalytic core"/>
    <property type="match status" value="1"/>
</dbReference>
<sequence length="316" mass="33891">MAESRPDTQRIKGRWITVARTATAKVIPLRPADPAAAAEGALAALHRHLDRCALAANTTKAYRARAGAYAAWLDQHADEHPDAFVDQVGAETAWRRHLIATKASPSTVNQALAAIDLLYEVGAGLRLKAKRARVPRPGESEALTPKEQGAVERAADRRAARGAAIIAVLLYTGARVRECARLAVDDLALTARTGTIRLHGKGDEVRQVPVPAPARDRLTAWIRQRGGEPGPLWTGQRGRLTTSGITQIVLAVGTDAHLPGLRPDRLRHTYATRLRQGGTDPAQVQALLGHASLDTTARYFRAGAAEQAASVEGIFD</sequence>
<evidence type="ECO:0000313" key="4">
    <source>
        <dbReference type="EMBL" id="KAB1116738.1"/>
    </source>
</evidence>
<organism evidence="4 5">
    <name type="scientific">Micromonospora aurantiaca</name>
    <name type="common">nom. illeg.</name>
    <dbReference type="NCBI Taxonomy" id="47850"/>
    <lineage>
        <taxon>Bacteria</taxon>
        <taxon>Bacillati</taxon>
        <taxon>Actinomycetota</taxon>
        <taxon>Actinomycetes</taxon>
        <taxon>Micromonosporales</taxon>
        <taxon>Micromonosporaceae</taxon>
        <taxon>Micromonospora</taxon>
    </lineage>
</organism>
<dbReference type="InterPro" id="IPR011010">
    <property type="entry name" value="DNA_brk_join_enz"/>
</dbReference>
<keyword evidence="2" id="KW-0233">DNA recombination</keyword>
<dbReference type="InterPro" id="IPR002104">
    <property type="entry name" value="Integrase_catalytic"/>
</dbReference>
<keyword evidence="1" id="KW-0238">DNA-binding</keyword>
<protein>
    <submittedName>
        <fullName evidence="4">Tyrosine-type recombinase/integrase</fullName>
    </submittedName>
</protein>
<dbReference type="InterPro" id="IPR010998">
    <property type="entry name" value="Integrase_recombinase_N"/>
</dbReference>
<keyword evidence="5" id="KW-1185">Reference proteome</keyword>
<dbReference type="PANTHER" id="PTHR30349:SF81">
    <property type="entry name" value="TYROSINE RECOMBINASE XERC"/>
    <property type="match status" value="1"/>
</dbReference>
<accession>A0ABQ6UJI9</accession>
<feature type="domain" description="Tyr recombinase" evidence="3">
    <location>
        <begin position="138"/>
        <end position="312"/>
    </location>
</feature>
<evidence type="ECO:0000313" key="5">
    <source>
        <dbReference type="Proteomes" id="UP000471364"/>
    </source>
</evidence>
<comment type="caution">
    <text evidence="4">The sequence shown here is derived from an EMBL/GenBank/DDBJ whole genome shotgun (WGS) entry which is preliminary data.</text>
</comment>
<dbReference type="PROSITE" id="PS51898">
    <property type="entry name" value="TYR_RECOMBINASE"/>
    <property type="match status" value="1"/>
</dbReference>
<name>A0ABQ6UJI9_9ACTN</name>
<dbReference type="Gene3D" id="1.10.150.130">
    <property type="match status" value="1"/>
</dbReference>
<gene>
    <name evidence="4" type="ORF">F6X54_10680</name>
</gene>
<evidence type="ECO:0000259" key="3">
    <source>
        <dbReference type="PROSITE" id="PS51898"/>
    </source>
</evidence>
<dbReference type="Pfam" id="PF00589">
    <property type="entry name" value="Phage_integrase"/>
    <property type="match status" value="1"/>
</dbReference>
<reference evidence="4 5" key="1">
    <citation type="submission" date="2019-09" db="EMBL/GenBank/DDBJ databases">
        <title>High taxonomic diversity of Micromonospora strains isolated from Medicago sativa nodules in different geographical locations.</title>
        <authorList>
            <person name="Martinez-Hidalgo P."/>
            <person name="Flores-Felix J.D."/>
            <person name="Velazquez E."/>
            <person name="Brau L."/>
            <person name="Trujillo M.E."/>
            <person name="Martinez-Molina E."/>
        </authorList>
    </citation>
    <scope>NUCLEOTIDE SEQUENCE [LARGE SCALE GENOMIC DNA]</scope>
    <source>
        <strain evidence="4 5">ALFB5</strain>
    </source>
</reference>
<proteinExistence type="predicted"/>
<dbReference type="EMBL" id="WAAR01000036">
    <property type="protein sequence ID" value="KAB1116738.1"/>
    <property type="molecule type" value="Genomic_DNA"/>
</dbReference>
<dbReference type="Proteomes" id="UP000471364">
    <property type="component" value="Unassembled WGS sequence"/>
</dbReference>
<evidence type="ECO:0000256" key="1">
    <source>
        <dbReference type="ARBA" id="ARBA00023125"/>
    </source>
</evidence>